<reference evidence="1" key="1">
    <citation type="submission" date="2015-07" db="EMBL/GenBank/DDBJ databases">
        <title>MeaNS - Measles Nucleotide Surveillance Program.</title>
        <authorList>
            <person name="Tran T."/>
            <person name="Druce J."/>
        </authorList>
    </citation>
    <scope>NUCLEOTIDE SEQUENCE</scope>
    <source>
        <strain evidence="1">UCB-OBI-ISO-001</strain>
        <tissue evidence="1">Gonad</tissue>
    </source>
</reference>
<gene>
    <name evidence="1" type="ORF">OCBIM_22016441mg</name>
</gene>
<dbReference type="AlphaFoldDB" id="A0A0L8HF00"/>
<dbReference type="EMBL" id="KQ418355">
    <property type="protein sequence ID" value="KOF87674.1"/>
    <property type="molecule type" value="Genomic_DNA"/>
</dbReference>
<protein>
    <submittedName>
        <fullName evidence="1">Uncharacterized protein</fullName>
    </submittedName>
</protein>
<organism evidence="1">
    <name type="scientific">Octopus bimaculoides</name>
    <name type="common">California two-spotted octopus</name>
    <dbReference type="NCBI Taxonomy" id="37653"/>
    <lineage>
        <taxon>Eukaryota</taxon>
        <taxon>Metazoa</taxon>
        <taxon>Spiralia</taxon>
        <taxon>Lophotrochozoa</taxon>
        <taxon>Mollusca</taxon>
        <taxon>Cephalopoda</taxon>
        <taxon>Coleoidea</taxon>
        <taxon>Octopodiformes</taxon>
        <taxon>Octopoda</taxon>
        <taxon>Incirrata</taxon>
        <taxon>Octopodidae</taxon>
        <taxon>Octopus</taxon>
    </lineage>
</organism>
<proteinExistence type="predicted"/>
<accession>A0A0L8HF00</accession>
<evidence type="ECO:0000313" key="1">
    <source>
        <dbReference type="EMBL" id="KOF87674.1"/>
    </source>
</evidence>
<sequence length="65" mass="7473">MRTTAEQAISCHVTGISNGVFKEILTVNPNIERVALKFVPRFFAHDNNQQQRVDIYLEVCRVLLK</sequence>
<name>A0A0L8HF00_OCTBM</name>